<sequence>MKTTQHKTPDPEPHQNTKSPLKSKSRVLITGLSIGHSLSHLDSKSRLGLSIMLAMTVFLRLPNTIHLANRILTAWILGVFCFLTLVVLMMCSATPQKTRYRAQRQEAQHLAIFILVVITACTSIFAIGLMQAINDSKNIPESALALQIALSLVAVICSWFLTHTMFALHYATCYYHPDFLNEEIGYVGGLSFPGDELPDYWDFMYFSFTIGMTAQTSDVSLPALGMRRLAIGHAMISFFFYMVILASSVNVASGLI</sequence>
<name>A0A2R5FLH6_NOSCO</name>
<organism evidence="3 4">
    <name type="scientific">Nostoc commune NIES-4072</name>
    <dbReference type="NCBI Taxonomy" id="2005467"/>
    <lineage>
        <taxon>Bacteria</taxon>
        <taxon>Bacillati</taxon>
        <taxon>Cyanobacteriota</taxon>
        <taxon>Cyanophyceae</taxon>
        <taxon>Nostocales</taxon>
        <taxon>Nostocaceae</taxon>
        <taxon>Nostoc</taxon>
    </lineage>
</organism>
<feature type="transmembrane region" description="Helical" evidence="2">
    <location>
        <begin position="71"/>
        <end position="90"/>
    </location>
</feature>
<dbReference type="OrthoDB" id="64737at2"/>
<keyword evidence="2" id="KW-0812">Transmembrane</keyword>
<dbReference type="Pfam" id="PF07077">
    <property type="entry name" value="DUF1345"/>
    <property type="match status" value="1"/>
</dbReference>
<feature type="region of interest" description="Disordered" evidence="1">
    <location>
        <begin position="1"/>
        <end position="22"/>
    </location>
</feature>
<dbReference type="AlphaFoldDB" id="A0A2R5FLH6"/>
<evidence type="ECO:0000313" key="4">
    <source>
        <dbReference type="Proteomes" id="UP000245124"/>
    </source>
</evidence>
<feature type="transmembrane region" description="Helical" evidence="2">
    <location>
        <begin position="110"/>
        <end position="130"/>
    </location>
</feature>
<reference evidence="3 4" key="1">
    <citation type="submission" date="2017-06" db="EMBL/GenBank/DDBJ databases">
        <title>Genome sequencing of cyanobaciteial culture collection at National Institute for Environmental Studies (NIES).</title>
        <authorList>
            <person name="Hirose Y."/>
            <person name="Shimura Y."/>
            <person name="Fujisawa T."/>
            <person name="Nakamura Y."/>
            <person name="Kawachi M."/>
        </authorList>
    </citation>
    <scope>NUCLEOTIDE SEQUENCE [LARGE SCALE GENOMIC DNA]</scope>
    <source>
        <strain evidence="3 4">NIES-4072</strain>
    </source>
</reference>
<accession>A0A2R5FLH6</accession>
<evidence type="ECO:0000313" key="3">
    <source>
        <dbReference type="EMBL" id="GBG18869.1"/>
    </source>
</evidence>
<keyword evidence="2" id="KW-0472">Membrane</keyword>
<evidence type="ECO:0000256" key="1">
    <source>
        <dbReference type="SAM" id="MobiDB-lite"/>
    </source>
</evidence>
<keyword evidence="2" id="KW-1133">Transmembrane helix</keyword>
<protein>
    <recommendedName>
        <fullName evidence="5">DUF1345 domain-containing protein</fullName>
    </recommendedName>
</protein>
<evidence type="ECO:0008006" key="5">
    <source>
        <dbReference type="Google" id="ProtNLM"/>
    </source>
</evidence>
<keyword evidence="4" id="KW-1185">Reference proteome</keyword>
<evidence type="ECO:0000256" key="2">
    <source>
        <dbReference type="SAM" id="Phobius"/>
    </source>
</evidence>
<dbReference type="Proteomes" id="UP000245124">
    <property type="component" value="Unassembled WGS sequence"/>
</dbReference>
<feature type="transmembrane region" description="Helical" evidence="2">
    <location>
        <begin position="142"/>
        <end position="161"/>
    </location>
</feature>
<gene>
    <name evidence="3" type="ORF">NIES4072_25340</name>
</gene>
<dbReference type="InterPro" id="IPR009781">
    <property type="entry name" value="DUF1345"/>
</dbReference>
<dbReference type="EMBL" id="BDUD01000001">
    <property type="protein sequence ID" value="GBG18869.1"/>
    <property type="molecule type" value="Genomic_DNA"/>
</dbReference>
<comment type="caution">
    <text evidence="3">The sequence shown here is derived from an EMBL/GenBank/DDBJ whole genome shotgun (WGS) entry which is preliminary data.</text>
</comment>
<proteinExistence type="predicted"/>
<feature type="transmembrane region" description="Helical" evidence="2">
    <location>
        <begin position="229"/>
        <end position="249"/>
    </location>
</feature>